<feature type="compositionally biased region" description="Pro residues" evidence="1">
    <location>
        <begin position="52"/>
        <end position="61"/>
    </location>
</feature>
<sequence length="149" mass="17096">MKDDECINQKIDVLETNLEDFKAQMVNDIRISYRGEVKLLLLIPEKEEDPPPHTLSPPPPSNGRQTAWDPSVKKSYMVMRGLGIMTRETLDKARKYKKIVLDLLVHGLYDPNMTQRVVVFELGSKMRKLTEKNRTEPIRATADSLTSDI</sequence>
<gene>
    <name evidence="2" type="ORF">JEQ12_011887</name>
</gene>
<comment type="caution">
    <text evidence="2">The sequence shown here is derived from an EMBL/GenBank/DDBJ whole genome shotgun (WGS) entry which is preliminary data.</text>
</comment>
<organism evidence="2 3">
    <name type="scientific">Ovis aries</name>
    <name type="common">Sheep</name>
    <dbReference type="NCBI Taxonomy" id="9940"/>
    <lineage>
        <taxon>Eukaryota</taxon>
        <taxon>Metazoa</taxon>
        <taxon>Chordata</taxon>
        <taxon>Craniata</taxon>
        <taxon>Vertebrata</taxon>
        <taxon>Euteleostomi</taxon>
        <taxon>Mammalia</taxon>
        <taxon>Eutheria</taxon>
        <taxon>Laurasiatheria</taxon>
        <taxon>Artiodactyla</taxon>
        <taxon>Ruminantia</taxon>
        <taxon>Pecora</taxon>
        <taxon>Bovidae</taxon>
        <taxon>Caprinae</taxon>
        <taxon>Ovis</taxon>
    </lineage>
</organism>
<name>A0A835ZR30_SHEEP</name>
<accession>A0A835ZR30</accession>
<dbReference type="EMBL" id="JAEMGP010000023">
    <property type="protein sequence ID" value="KAG5195592.1"/>
    <property type="molecule type" value="Genomic_DNA"/>
</dbReference>
<evidence type="ECO:0000256" key="1">
    <source>
        <dbReference type="SAM" id="MobiDB-lite"/>
    </source>
</evidence>
<reference evidence="2 3" key="1">
    <citation type="submission" date="2020-12" db="EMBL/GenBank/DDBJ databases">
        <title>De novo assembly of Tibetan sheep genome.</title>
        <authorList>
            <person name="Li X."/>
        </authorList>
    </citation>
    <scope>NUCLEOTIDE SEQUENCE [LARGE SCALE GENOMIC DNA]</scope>
    <source>
        <tissue evidence="2">Heart</tissue>
    </source>
</reference>
<evidence type="ECO:0000313" key="2">
    <source>
        <dbReference type="EMBL" id="KAG5195592.1"/>
    </source>
</evidence>
<evidence type="ECO:0000313" key="3">
    <source>
        <dbReference type="Proteomes" id="UP000664991"/>
    </source>
</evidence>
<protein>
    <submittedName>
        <fullName evidence="2">Uncharacterized protein</fullName>
    </submittedName>
</protein>
<dbReference type="AlphaFoldDB" id="A0A835ZR30"/>
<proteinExistence type="predicted"/>
<feature type="region of interest" description="Disordered" evidence="1">
    <location>
        <begin position="44"/>
        <end position="69"/>
    </location>
</feature>
<dbReference type="Proteomes" id="UP000664991">
    <property type="component" value="Unassembled WGS sequence"/>
</dbReference>